<keyword evidence="1 6" id="KW-0489">Methyltransferase</keyword>
<dbReference type="InterPro" id="IPR036770">
    <property type="entry name" value="Ankyrin_rpt-contain_sf"/>
</dbReference>
<keyword evidence="3" id="KW-0949">S-adenosyl-L-methionine</keyword>
<gene>
    <name evidence="6" type="primary">RMT2</name>
    <name evidence="6" type="ORF">H2201_007545</name>
</gene>
<keyword evidence="7" id="KW-1185">Reference proteome</keyword>
<evidence type="ECO:0000259" key="5">
    <source>
        <dbReference type="PROSITE" id="PS51559"/>
    </source>
</evidence>
<dbReference type="Gene3D" id="3.40.50.150">
    <property type="entry name" value="Vaccinia Virus protein VP39"/>
    <property type="match status" value="1"/>
</dbReference>
<dbReference type="SUPFAM" id="SSF48403">
    <property type="entry name" value="Ankyrin repeat"/>
    <property type="match status" value="1"/>
</dbReference>
<dbReference type="PROSITE" id="PS51559">
    <property type="entry name" value="SAM_RMT2"/>
    <property type="match status" value="1"/>
</dbReference>
<reference evidence="6" key="1">
    <citation type="submission" date="2022-10" db="EMBL/GenBank/DDBJ databases">
        <title>Culturing micro-colonial fungi from biological soil crusts in the Mojave desert and describing Neophaeococcomyces mojavensis, and introducing the new genera and species Taxawa tesnikishii.</title>
        <authorList>
            <person name="Kurbessoian T."/>
            <person name="Stajich J.E."/>
        </authorList>
    </citation>
    <scope>NUCLEOTIDE SEQUENCE</scope>
    <source>
        <strain evidence="6">TK_1</strain>
    </source>
</reference>
<dbReference type="InterPro" id="IPR029063">
    <property type="entry name" value="SAM-dependent_MTases_sf"/>
</dbReference>
<dbReference type="EMBL" id="JAPDRL010000080">
    <property type="protein sequence ID" value="KAJ9659023.1"/>
    <property type="molecule type" value="Genomic_DNA"/>
</dbReference>
<dbReference type="GO" id="GO:0019702">
    <property type="term" value="F:protein arginine N5-methyltransferase activity"/>
    <property type="evidence" value="ECO:0007669"/>
    <property type="project" value="UniProtKB-EC"/>
</dbReference>
<proteinExistence type="predicted"/>
<dbReference type="SUPFAM" id="SSF53335">
    <property type="entry name" value="S-adenosyl-L-methionine-dependent methyltransferases"/>
    <property type="match status" value="1"/>
</dbReference>
<dbReference type="PANTHER" id="PTHR32379">
    <property type="entry name" value="GUANIDINOACETATE N-METHYLTRANSFERASE"/>
    <property type="match status" value="1"/>
</dbReference>
<feature type="region of interest" description="Disordered" evidence="4">
    <location>
        <begin position="26"/>
        <end position="92"/>
    </location>
</feature>
<dbReference type="EC" id="2.1.1.322" evidence="6"/>
<dbReference type="PANTHER" id="PTHR32379:SF1">
    <property type="entry name" value="GUANIDINOACETATE N-METHYLTRANSFERASE"/>
    <property type="match status" value="1"/>
</dbReference>
<feature type="compositionally biased region" description="Acidic residues" evidence="4">
    <location>
        <begin position="71"/>
        <end position="92"/>
    </location>
</feature>
<dbReference type="InterPro" id="IPR026480">
    <property type="entry name" value="RMT2_dom"/>
</dbReference>
<comment type="caution">
    <text evidence="6">The sequence shown here is derived from an EMBL/GenBank/DDBJ whole genome shotgun (WGS) entry which is preliminary data.</text>
</comment>
<feature type="compositionally biased region" description="Basic and acidic residues" evidence="4">
    <location>
        <begin position="139"/>
        <end position="159"/>
    </location>
</feature>
<organism evidence="6 7">
    <name type="scientific">Coniosporium apollinis</name>
    <dbReference type="NCBI Taxonomy" id="61459"/>
    <lineage>
        <taxon>Eukaryota</taxon>
        <taxon>Fungi</taxon>
        <taxon>Dikarya</taxon>
        <taxon>Ascomycota</taxon>
        <taxon>Pezizomycotina</taxon>
        <taxon>Dothideomycetes</taxon>
        <taxon>Dothideomycetes incertae sedis</taxon>
        <taxon>Coniosporium</taxon>
    </lineage>
</organism>
<evidence type="ECO:0000256" key="1">
    <source>
        <dbReference type="ARBA" id="ARBA00022603"/>
    </source>
</evidence>
<evidence type="ECO:0000313" key="6">
    <source>
        <dbReference type="EMBL" id="KAJ9659023.1"/>
    </source>
</evidence>
<feature type="compositionally biased region" description="Pro residues" evidence="4">
    <location>
        <begin position="37"/>
        <end position="46"/>
    </location>
</feature>
<keyword evidence="2 6" id="KW-0808">Transferase</keyword>
<dbReference type="GO" id="GO:0032259">
    <property type="term" value="P:methylation"/>
    <property type="evidence" value="ECO:0007669"/>
    <property type="project" value="UniProtKB-KW"/>
</dbReference>
<feature type="region of interest" description="Disordered" evidence="4">
    <location>
        <begin position="132"/>
        <end position="159"/>
    </location>
</feature>
<sequence length="647" mass="70984">MAATDNTSIPHSSLDAAVPYSSLTISTTSHPDLTAIPPLPSPPAPSEPAFGNSDEDRGNLLPTDDASSTNSDEECDSLLSTDDETEDESDGAFEERKAFVNSCKRKAMAAQKKEKLRREVLLVNSVQAVKADPSLMKRPRGDDDGPRKRRRVDAAEEAPRGGAVVRLGREEGGEAVCCCCTLEIAGGLWAESQEWKDGEGDCVCIMLMPMPELNGRDTTMDDPLNIETDLETQSLLLAAANHDTEALRNLLRTTSANVQDPDTGFTPLHAAIAACEPEKEDPAIVMSDGQIDGLENGHTNGAHAEAGDERKKELEAAARTVELLFQNGAIWNDLDKNNETPGCIAHRLGLKELYDMVVKAGVRAELLLNRLDEYQMLGDDDESEAEEDFEILEDPQETSIIDIEASGIIVEPPSEDPPTTEHIPTNPDVNSAGYLASDLTFTADRLLDADKNGVMMAWETDIMRRTADRLLPAPSLRVLNIGHGMGIIDGIFQSKSPSAHHIVEAHPAVLERMRRDGWYDKPGVVVHEGKWQDVVPKLVQEDTMFDAIYFDTFAEDYKALKEFFSEYVIGLLDPSGGKEGEGGRFGFFNGLGADRQVVEIDLMEAGLETEWEEVRVPNLDEAGEWAGVRRRYWALDTYKLPTCKFIG</sequence>
<evidence type="ECO:0000313" key="7">
    <source>
        <dbReference type="Proteomes" id="UP001172684"/>
    </source>
</evidence>
<dbReference type="InterPro" id="IPR051038">
    <property type="entry name" value="RMT2/GAMT_Mtase"/>
</dbReference>
<evidence type="ECO:0000256" key="2">
    <source>
        <dbReference type="ARBA" id="ARBA00022679"/>
    </source>
</evidence>
<dbReference type="Proteomes" id="UP001172684">
    <property type="component" value="Unassembled WGS sequence"/>
</dbReference>
<dbReference type="Gene3D" id="1.25.40.20">
    <property type="entry name" value="Ankyrin repeat-containing domain"/>
    <property type="match status" value="1"/>
</dbReference>
<name>A0ABQ9NJH1_9PEZI</name>
<accession>A0ABQ9NJH1</accession>
<evidence type="ECO:0000256" key="3">
    <source>
        <dbReference type="ARBA" id="ARBA00022691"/>
    </source>
</evidence>
<evidence type="ECO:0000256" key="4">
    <source>
        <dbReference type="SAM" id="MobiDB-lite"/>
    </source>
</evidence>
<protein>
    <submittedName>
        <fullName evidence="6">Arginine N-methyltransferase 2</fullName>
        <ecNumber evidence="6">2.1.1.322</ecNumber>
    </submittedName>
</protein>
<feature type="domain" description="RMT2" evidence="5">
    <location>
        <begin position="425"/>
        <end position="647"/>
    </location>
</feature>